<gene>
    <name evidence="6" type="ORF">HJG52_07945</name>
</gene>
<evidence type="ECO:0000256" key="2">
    <source>
        <dbReference type="ARBA" id="ARBA00006472"/>
    </source>
</evidence>
<dbReference type="GO" id="GO:0006729">
    <property type="term" value="P:tetrahydrobiopterin biosynthetic process"/>
    <property type="evidence" value="ECO:0007669"/>
    <property type="project" value="InterPro"/>
</dbReference>
<dbReference type="Proteomes" id="UP000588586">
    <property type="component" value="Unassembled WGS sequence"/>
</dbReference>
<comment type="caution">
    <text evidence="6">The sequence shown here is derived from an EMBL/GenBank/DDBJ whole genome shotgun (WGS) entry which is preliminary data.</text>
</comment>
<organism evidence="6 7">
    <name type="scientific">Knoellia koreensis</name>
    <dbReference type="NCBI Taxonomy" id="2730921"/>
    <lineage>
        <taxon>Bacteria</taxon>
        <taxon>Bacillati</taxon>
        <taxon>Actinomycetota</taxon>
        <taxon>Actinomycetes</taxon>
        <taxon>Micrococcales</taxon>
        <taxon>Intrasporangiaceae</taxon>
        <taxon>Knoellia</taxon>
    </lineage>
</organism>
<dbReference type="SUPFAM" id="SSF55248">
    <property type="entry name" value="PCD-like"/>
    <property type="match status" value="1"/>
</dbReference>
<comment type="similarity">
    <text evidence="2">Belongs to the pterin-4-alpha-carbinolamine dehydratase family.</text>
</comment>
<keyword evidence="5 6" id="KW-0456">Lyase</keyword>
<proteinExistence type="inferred from homology"/>
<dbReference type="CDD" id="cd00488">
    <property type="entry name" value="PCD_DCoH"/>
    <property type="match status" value="1"/>
</dbReference>
<evidence type="ECO:0000313" key="7">
    <source>
        <dbReference type="Proteomes" id="UP000588586"/>
    </source>
</evidence>
<dbReference type="AlphaFoldDB" id="A0A849HMV6"/>
<name>A0A849HMV6_9MICO</name>
<dbReference type="NCBIfam" id="NF002017">
    <property type="entry name" value="PRK00823.1-2"/>
    <property type="match status" value="1"/>
</dbReference>
<dbReference type="PANTHER" id="PTHR12599:SF0">
    <property type="entry name" value="PTERIN-4-ALPHA-CARBINOLAMINE DEHYDRATASE"/>
    <property type="match status" value="1"/>
</dbReference>
<comment type="catalytic activity">
    <reaction evidence="1">
        <text>(4aS,6R)-4a-hydroxy-L-erythro-5,6,7,8-tetrahydrobiopterin = (6R)-L-erythro-6,7-dihydrobiopterin + H2O</text>
        <dbReference type="Rhea" id="RHEA:11920"/>
        <dbReference type="ChEBI" id="CHEBI:15377"/>
        <dbReference type="ChEBI" id="CHEBI:15642"/>
        <dbReference type="ChEBI" id="CHEBI:43120"/>
        <dbReference type="EC" id="4.2.1.96"/>
    </reaction>
</comment>
<sequence length="102" mass="11476">MPRLLDDEEIERQLRDLPGWRRDGEAITAAYEAPDFLAGVRIVDEVALEAEGMDHHPDIDIRWRTVTFTCSTHSEGGLTQLDVELAHRISEAAARLKAQPRG</sequence>
<accession>A0A849HMV6</accession>
<dbReference type="Gene3D" id="3.30.1360.20">
    <property type="entry name" value="Transcriptional coactivator/pterin dehydratase"/>
    <property type="match status" value="1"/>
</dbReference>
<dbReference type="InterPro" id="IPR036428">
    <property type="entry name" value="PCD_sf"/>
</dbReference>
<dbReference type="GO" id="GO:0008124">
    <property type="term" value="F:4-alpha-hydroxytetrahydrobiopterin dehydratase activity"/>
    <property type="evidence" value="ECO:0007669"/>
    <property type="project" value="UniProtKB-EC"/>
</dbReference>
<protein>
    <recommendedName>
        <fullName evidence="4">Putative pterin-4-alpha-carbinolamine dehydratase</fullName>
        <ecNumber evidence="3">4.2.1.96</ecNumber>
    </recommendedName>
</protein>
<keyword evidence="7" id="KW-1185">Reference proteome</keyword>
<dbReference type="PANTHER" id="PTHR12599">
    <property type="entry name" value="PTERIN-4-ALPHA-CARBINOLAMINE DEHYDRATASE"/>
    <property type="match status" value="1"/>
</dbReference>
<dbReference type="EMBL" id="JABEPQ010000001">
    <property type="protein sequence ID" value="NNM45937.1"/>
    <property type="molecule type" value="Genomic_DNA"/>
</dbReference>
<evidence type="ECO:0000256" key="3">
    <source>
        <dbReference type="ARBA" id="ARBA00013252"/>
    </source>
</evidence>
<dbReference type="EC" id="4.2.1.96" evidence="3"/>
<evidence type="ECO:0000256" key="1">
    <source>
        <dbReference type="ARBA" id="ARBA00001554"/>
    </source>
</evidence>
<dbReference type="Pfam" id="PF01329">
    <property type="entry name" value="Pterin_4a"/>
    <property type="match status" value="1"/>
</dbReference>
<dbReference type="RefSeq" id="WP_171242899.1">
    <property type="nucleotide sequence ID" value="NZ_JABEPQ010000001.1"/>
</dbReference>
<evidence type="ECO:0000256" key="4">
    <source>
        <dbReference type="ARBA" id="ARBA00021735"/>
    </source>
</evidence>
<evidence type="ECO:0000313" key="6">
    <source>
        <dbReference type="EMBL" id="NNM45937.1"/>
    </source>
</evidence>
<reference evidence="6 7" key="1">
    <citation type="submission" date="2020-04" db="EMBL/GenBank/DDBJ databases">
        <title>Knoellia sp. isolate from air conditioner.</title>
        <authorList>
            <person name="Chea S."/>
            <person name="Kim D.-U."/>
        </authorList>
    </citation>
    <scope>NUCLEOTIDE SEQUENCE [LARGE SCALE GENOMIC DNA]</scope>
    <source>
        <strain evidence="6 7">DB2414S</strain>
    </source>
</reference>
<dbReference type="InterPro" id="IPR001533">
    <property type="entry name" value="Pterin_deHydtase"/>
</dbReference>
<evidence type="ECO:0000256" key="5">
    <source>
        <dbReference type="ARBA" id="ARBA00023239"/>
    </source>
</evidence>